<comment type="caution">
    <text evidence="1">The sequence shown here is derived from an EMBL/GenBank/DDBJ whole genome shotgun (WGS) entry which is preliminary data.</text>
</comment>
<organism evidence="1 2">
    <name type="scientific">Azohydromonas caseinilytica</name>
    <dbReference type="NCBI Taxonomy" id="2728836"/>
    <lineage>
        <taxon>Bacteria</taxon>
        <taxon>Pseudomonadati</taxon>
        <taxon>Pseudomonadota</taxon>
        <taxon>Betaproteobacteria</taxon>
        <taxon>Burkholderiales</taxon>
        <taxon>Sphaerotilaceae</taxon>
        <taxon>Azohydromonas</taxon>
    </lineage>
</organism>
<proteinExistence type="predicted"/>
<evidence type="ECO:0000313" key="1">
    <source>
        <dbReference type="EMBL" id="NML13528.1"/>
    </source>
</evidence>
<reference evidence="1 2" key="1">
    <citation type="submission" date="2020-04" db="EMBL/GenBank/DDBJ databases">
        <title>Azohydromonas sp. isolated from soil.</title>
        <authorList>
            <person name="Dahal R.H."/>
        </authorList>
    </citation>
    <scope>NUCLEOTIDE SEQUENCE [LARGE SCALE GENOMIC DNA]</scope>
    <source>
        <strain evidence="1 2">G-1-1-14</strain>
    </source>
</reference>
<dbReference type="EMBL" id="JABBFW010000001">
    <property type="protein sequence ID" value="NML13528.1"/>
    <property type="molecule type" value="Genomic_DNA"/>
</dbReference>
<protein>
    <submittedName>
        <fullName evidence="1">Uncharacterized protein</fullName>
    </submittedName>
</protein>
<evidence type="ECO:0000313" key="2">
    <source>
        <dbReference type="Proteomes" id="UP000574067"/>
    </source>
</evidence>
<name>A0A848F398_9BURK</name>
<dbReference type="Proteomes" id="UP000574067">
    <property type="component" value="Unassembled WGS sequence"/>
</dbReference>
<accession>A0A848F398</accession>
<dbReference type="AlphaFoldDB" id="A0A848F398"/>
<keyword evidence="2" id="KW-1185">Reference proteome</keyword>
<dbReference type="RefSeq" id="WP_169158450.1">
    <property type="nucleotide sequence ID" value="NZ_JABBFW010000001.1"/>
</dbReference>
<sequence length="79" mass="9227">MDRKLHLLETFNARDAQGKSYKVKGYEHMLREELFMGSAEEHWEPTGQAEYRLDTGECVDMLRDGTLRIRDSGVTLTRH</sequence>
<gene>
    <name evidence="1" type="ORF">HHL10_00855</name>
</gene>